<keyword evidence="3" id="KW-1185">Reference proteome</keyword>
<keyword evidence="1" id="KW-0812">Transmembrane</keyword>
<dbReference type="Gene3D" id="1.10.3830.10">
    <property type="entry name" value="Diacylglycerol kinase (DAGK) domain"/>
    <property type="match status" value="1"/>
</dbReference>
<keyword evidence="2" id="KW-0808">Transferase</keyword>
<sequence length="114" mass="12750">MKLLKSFKHAIDGIINTTGVEKNLKIHFIIMFCVIILGLIVKLTSFEWIICIVLFGLVISAEMFNTAFEKTLDYINMDYDEKIRFIKDASAAAVLVLAIASAVVGLIIFLPKLI</sequence>
<protein>
    <submittedName>
        <fullName evidence="2">Diacylglycerol kinase (ATP)</fullName>
    </submittedName>
</protein>
<proteinExistence type="predicted"/>
<dbReference type="EMBL" id="FMXB01000005">
    <property type="protein sequence ID" value="SDA48512.1"/>
    <property type="molecule type" value="Genomic_DNA"/>
</dbReference>
<evidence type="ECO:0000313" key="3">
    <source>
        <dbReference type="Proteomes" id="UP000323439"/>
    </source>
</evidence>
<dbReference type="CDD" id="cd14265">
    <property type="entry name" value="UDPK_IM_like"/>
    <property type="match status" value="1"/>
</dbReference>
<dbReference type="PANTHER" id="PTHR34299:SF1">
    <property type="entry name" value="DIACYLGLYCEROL KINASE"/>
    <property type="match status" value="1"/>
</dbReference>
<dbReference type="PANTHER" id="PTHR34299">
    <property type="entry name" value="DIACYLGLYCEROL KINASE"/>
    <property type="match status" value="1"/>
</dbReference>
<accession>A0A1G5VRN8</accession>
<keyword evidence="2" id="KW-0418">Kinase</keyword>
<dbReference type="AlphaFoldDB" id="A0A1G5VRN8"/>
<dbReference type="RefSeq" id="WP_149731429.1">
    <property type="nucleotide sequence ID" value="NZ_FMXB01000005.1"/>
</dbReference>
<dbReference type="GO" id="GO:0008654">
    <property type="term" value="P:phospholipid biosynthetic process"/>
    <property type="evidence" value="ECO:0007669"/>
    <property type="project" value="InterPro"/>
</dbReference>
<keyword evidence="1" id="KW-1133">Transmembrane helix</keyword>
<gene>
    <name evidence="2" type="ORF">SAMN02910315_00819</name>
</gene>
<keyword evidence="1" id="KW-0472">Membrane</keyword>
<organism evidence="2 3">
    <name type="scientific">Methanobrevibacter millerae</name>
    <dbReference type="NCBI Taxonomy" id="230361"/>
    <lineage>
        <taxon>Archaea</taxon>
        <taxon>Methanobacteriati</taxon>
        <taxon>Methanobacteriota</taxon>
        <taxon>Methanomada group</taxon>
        <taxon>Methanobacteria</taxon>
        <taxon>Methanobacteriales</taxon>
        <taxon>Methanobacteriaceae</taxon>
        <taxon>Methanobrevibacter</taxon>
    </lineage>
</organism>
<name>A0A1G5VRN8_9EURY</name>
<feature type="transmembrane region" description="Helical" evidence="1">
    <location>
        <begin position="89"/>
        <end position="110"/>
    </location>
</feature>
<reference evidence="2 3" key="1">
    <citation type="submission" date="2016-10" db="EMBL/GenBank/DDBJ databases">
        <authorList>
            <person name="Varghese N."/>
            <person name="Submissions S."/>
        </authorList>
    </citation>
    <scope>NUCLEOTIDE SEQUENCE [LARGE SCALE GENOMIC DNA]</scope>
    <source>
        <strain evidence="2 3">DSM 16643</strain>
    </source>
</reference>
<feature type="transmembrane region" description="Helical" evidence="1">
    <location>
        <begin position="24"/>
        <end position="41"/>
    </location>
</feature>
<dbReference type="GO" id="GO:0016020">
    <property type="term" value="C:membrane"/>
    <property type="evidence" value="ECO:0007669"/>
    <property type="project" value="InterPro"/>
</dbReference>
<evidence type="ECO:0000313" key="2">
    <source>
        <dbReference type="EMBL" id="SDA48512.1"/>
    </source>
</evidence>
<feature type="transmembrane region" description="Helical" evidence="1">
    <location>
        <begin position="47"/>
        <end position="68"/>
    </location>
</feature>
<dbReference type="Pfam" id="PF01219">
    <property type="entry name" value="DAGK_prokar"/>
    <property type="match status" value="1"/>
</dbReference>
<dbReference type="Proteomes" id="UP000323439">
    <property type="component" value="Unassembled WGS sequence"/>
</dbReference>
<evidence type="ECO:0000256" key="1">
    <source>
        <dbReference type="SAM" id="Phobius"/>
    </source>
</evidence>
<dbReference type="InterPro" id="IPR033717">
    <property type="entry name" value="UDPK"/>
</dbReference>
<dbReference type="InterPro" id="IPR000829">
    <property type="entry name" value="DAGK"/>
</dbReference>
<dbReference type="GO" id="GO:0016301">
    <property type="term" value="F:kinase activity"/>
    <property type="evidence" value="ECO:0007669"/>
    <property type="project" value="UniProtKB-KW"/>
</dbReference>
<dbReference type="OrthoDB" id="384152at2157"/>